<feature type="transmembrane region" description="Helical" evidence="1">
    <location>
        <begin position="208"/>
        <end position="230"/>
    </location>
</feature>
<reference evidence="3 4" key="1">
    <citation type="submission" date="2017-11" db="EMBL/GenBank/DDBJ databases">
        <title>Genome sequence of Entomoplasma lucivorax PIPN-2 (ATCC 49196).</title>
        <authorList>
            <person name="Lo W.-S."/>
            <person name="Gasparich G.E."/>
            <person name="Kuo C.-H."/>
        </authorList>
    </citation>
    <scope>NUCLEOTIDE SEQUENCE [LARGE SCALE GENOMIC DNA]</scope>
    <source>
        <strain evidence="3 4">PIPN-2</strain>
    </source>
</reference>
<feature type="signal peptide" evidence="2">
    <location>
        <begin position="1"/>
        <end position="18"/>
    </location>
</feature>
<dbReference type="AlphaFoldDB" id="A0A2S5RDF7"/>
<comment type="caution">
    <text evidence="3">The sequence shown here is derived from an EMBL/GenBank/DDBJ whole genome shotgun (WGS) entry which is preliminary data.</text>
</comment>
<proteinExistence type="predicted"/>
<evidence type="ECO:0000256" key="2">
    <source>
        <dbReference type="SAM" id="SignalP"/>
    </source>
</evidence>
<dbReference type="Proteomes" id="UP000237865">
    <property type="component" value="Unassembled WGS sequence"/>
</dbReference>
<protein>
    <submittedName>
        <fullName evidence="3">Uncharacterized protein</fullName>
    </submittedName>
</protein>
<name>A0A2S5RDF7_9MOLU</name>
<accession>A0A2S5RDF7</accession>
<feature type="chain" id="PRO_5015416446" evidence="2">
    <location>
        <begin position="19"/>
        <end position="255"/>
    </location>
</feature>
<feature type="transmembrane region" description="Helical" evidence="1">
    <location>
        <begin position="237"/>
        <end position="254"/>
    </location>
</feature>
<keyword evidence="1" id="KW-1133">Transmembrane helix</keyword>
<evidence type="ECO:0000313" key="4">
    <source>
        <dbReference type="Proteomes" id="UP000237865"/>
    </source>
</evidence>
<keyword evidence="4" id="KW-1185">Reference proteome</keyword>
<evidence type="ECO:0000256" key="1">
    <source>
        <dbReference type="SAM" id="Phobius"/>
    </source>
</evidence>
<dbReference type="EMBL" id="PHNE01000002">
    <property type="protein sequence ID" value="PPE05379.1"/>
    <property type="molecule type" value="Genomic_DNA"/>
</dbReference>
<organism evidence="3 4">
    <name type="scientific">Williamsoniiplasma lucivorax</name>
    <dbReference type="NCBI Taxonomy" id="209274"/>
    <lineage>
        <taxon>Bacteria</taxon>
        <taxon>Bacillati</taxon>
        <taxon>Mycoplasmatota</taxon>
        <taxon>Mollicutes</taxon>
        <taxon>Entomoplasmatales</taxon>
        <taxon>Williamsoniiplasma</taxon>
    </lineage>
</organism>
<keyword evidence="2" id="KW-0732">Signal</keyword>
<dbReference type="RefSeq" id="WP_028127017.1">
    <property type="nucleotide sequence ID" value="NZ_PHNE01000002.1"/>
</dbReference>
<keyword evidence="1" id="KW-0812">Transmembrane</keyword>
<gene>
    <name evidence="3" type="ORF">ELUCI_v1c04710</name>
</gene>
<evidence type="ECO:0000313" key="3">
    <source>
        <dbReference type="EMBL" id="PPE05379.1"/>
    </source>
</evidence>
<keyword evidence="1" id="KW-0472">Membrane</keyword>
<sequence>MKKLLIILGSLAIVGSSAVTTVAYTKHDVISQKNNVSLTTKKQIDHKGNKIESKIQEFEDWHNNLTIAQQQEAYQNYMSALIIDENNLFLGINIDKLDKDLFSNNILKQLQSQNYYKSMDKIDVSLYLNDSQIVKQQLTNRIFDGWQVWTEAKWYWFGWWKLCFNDQASKDIANFFGSTNSDAIGATGDILEAASKAVANISSLLSKIFSWSPVFLGVVIAFLQANAWIFEKNNDGNGIWIGFFGIIPYMGWGSN</sequence>